<reference evidence="7" key="2">
    <citation type="submission" date="2025-08" db="UniProtKB">
        <authorList>
            <consortium name="Ensembl"/>
        </authorList>
    </citation>
    <scope>IDENTIFICATION</scope>
</reference>
<dbReference type="OMA" id="TAFQACE"/>
<dbReference type="FunFam" id="1.10.1040.50:FF:000006">
    <property type="entry name" value="Peroxisomal bifunctional enzyme"/>
    <property type="match status" value="1"/>
</dbReference>
<dbReference type="FunCoup" id="F6QYC9">
    <property type="interactions" value="32"/>
</dbReference>
<dbReference type="Ensembl" id="ENSCINT00000006081.3">
    <property type="protein sequence ID" value="ENSCINP00000006081.3"/>
    <property type="gene ID" value="ENSCING00000002986.3"/>
</dbReference>
<dbReference type="OrthoDB" id="2018133at2759"/>
<evidence type="ECO:0000259" key="5">
    <source>
        <dbReference type="Pfam" id="PF00725"/>
    </source>
</evidence>
<dbReference type="GO" id="GO:0070403">
    <property type="term" value="F:NAD+ binding"/>
    <property type="evidence" value="ECO:0007669"/>
    <property type="project" value="InterPro"/>
</dbReference>
<dbReference type="AlphaFoldDB" id="F6QYC9"/>
<dbReference type="InterPro" id="IPR006176">
    <property type="entry name" value="3-OHacyl-CoA_DH_NAD-bd"/>
</dbReference>
<keyword evidence="8" id="KW-1185">Reference proteome</keyword>
<dbReference type="RefSeq" id="XP_002125312.1">
    <property type="nucleotide sequence ID" value="XM_002125276.4"/>
</dbReference>
<dbReference type="GO" id="GO:0006635">
    <property type="term" value="P:fatty acid beta-oxidation"/>
    <property type="evidence" value="ECO:0000318"/>
    <property type="project" value="GO_Central"/>
</dbReference>
<sequence length="486" mass="55495">MHRSSCWCILSRNYTMATLMNGSQYADLSEQKLRNWSLPSTTANGNVSPMMVRKTAVLGLGTMGRGIAISLLKAGKIVYVFEMNKTSLDSGVNALYDILHRLVQRKLMTQQNMQQLKAAIIPSHNYNDLHDVDLVIEAVFEDKQLKKTIFKKLDEVCKPSAILATNTSSLNIDEIASVTKRPDKVIGMHFFAPAHLMRLLENVRGSNSSPQTIVTAMDLGKQMNKVTVLVGNCKGFVGNRMYFYYIIESDFLLEEGAYPHEVDKALTDYGFTMGRYQVGDLSGNDVHYRVREMQGMLQKQQPTSAPERYRNGVRYCPLADMLVEAGRHGQKTDGKGWYQYIAGSRMPRIDPQVIKMIDDHRTKHNIKPRKISEKEIIERLLYPMINEGFKILEDGIADNPWDIDMVWLHGYAWPRNTGGPMFYANTVGLPQVLKVIEERWKLAGASEPHWKPSKMLTWLIKHHGNPDINDWIKLYKERNARKRSNL</sequence>
<evidence type="ECO:0000259" key="6">
    <source>
        <dbReference type="Pfam" id="PF02737"/>
    </source>
</evidence>
<feature type="domain" description="3-hydroxyacyl-CoA dehydrogenase C-terminal" evidence="5">
    <location>
        <begin position="376"/>
        <end position="462"/>
    </location>
</feature>
<dbReference type="Pfam" id="PF00725">
    <property type="entry name" value="3HCDH"/>
    <property type="match status" value="2"/>
</dbReference>
<dbReference type="PANTHER" id="PTHR23309:SF49">
    <property type="entry name" value="PEROXISOMAL BIFUNCTIONAL ENZYME"/>
    <property type="match status" value="1"/>
</dbReference>
<dbReference type="GeneID" id="100180564"/>
<dbReference type="Gene3D" id="3.40.50.720">
    <property type="entry name" value="NAD(P)-binding Rossmann-like Domain"/>
    <property type="match status" value="1"/>
</dbReference>
<keyword evidence="4" id="KW-0511">Multifunctional enzyme</keyword>
<dbReference type="Pfam" id="PF02737">
    <property type="entry name" value="3HCDH_N"/>
    <property type="match status" value="1"/>
</dbReference>
<dbReference type="InterPro" id="IPR008927">
    <property type="entry name" value="6-PGluconate_DH-like_C_sf"/>
</dbReference>
<keyword evidence="3" id="KW-0456">Lyase</keyword>
<evidence type="ECO:0000256" key="2">
    <source>
        <dbReference type="ARBA" id="ARBA00023235"/>
    </source>
</evidence>
<dbReference type="GO" id="GO:0003857">
    <property type="term" value="F:(3S)-3-hydroxyacyl-CoA dehydrogenase (NAD+) activity"/>
    <property type="evidence" value="ECO:0000318"/>
    <property type="project" value="GO_Central"/>
</dbReference>
<accession>A0A1W2W5Z6</accession>
<dbReference type="PANTHER" id="PTHR23309">
    <property type="entry name" value="3-HYDROXYACYL-COA DEHYROGENASE"/>
    <property type="match status" value="1"/>
</dbReference>
<dbReference type="InterPro" id="IPR036291">
    <property type="entry name" value="NAD(P)-bd_dom_sf"/>
</dbReference>
<gene>
    <name evidence="7" type="primary">LOC100180564</name>
</gene>
<dbReference type="InParanoid" id="F6QYC9"/>
<dbReference type="GeneTree" id="ENSGT00940000157516"/>
<dbReference type="RefSeq" id="XP_026694492.1">
    <property type="nucleotide sequence ID" value="XM_026838691.1"/>
</dbReference>
<reference evidence="7" key="3">
    <citation type="submission" date="2025-09" db="UniProtKB">
        <authorList>
            <consortium name="Ensembl"/>
        </authorList>
    </citation>
    <scope>IDENTIFICATION</scope>
</reference>
<feature type="domain" description="3-hydroxyacyl-CoA dehydrogenase NAD binding" evidence="6">
    <location>
        <begin position="55"/>
        <end position="232"/>
    </location>
</feature>
<name>F6QYC9_CIOIN</name>
<accession>F6QYC9</accession>
<keyword evidence="1" id="KW-0560">Oxidoreductase</keyword>
<dbReference type="InterPro" id="IPR006108">
    <property type="entry name" value="3HC_DH_C"/>
</dbReference>
<dbReference type="Gene3D" id="1.10.1040.50">
    <property type="match status" value="1"/>
</dbReference>
<dbReference type="GO" id="GO:0016853">
    <property type="term" value="F:isomerase activity"/>
    <property type="evidence" value="ECO:0007669"/>
    <property type="project" value="UniProtKB-KW"/>
</dbReference>
<dbReference type="STRING" id="7719.ENSCINP00000006081"/>
<dbReference type="HOGENOM" id="CLU_009834_2_0_1"/>
<evidence type="ECO:0000256" key="4">
    <source>
        <dbReference type="ARBA" id="ARBA00023268"/>
    </source>
</evidence>
<dbReference type="GO" id="GO:0016829">
    <property type="term" value="F:lyase activity"/>
    <property type="evidence" value="ECO:0007669"/>
    <property type="project" value="UniProtKB-KW"/>
</dbReference>
<dbReference type="KEGG" id="cin:100180564"/>
<dbReference type="Proteomes" id="UP000008144">
    <property type="component" value="Unassembled WGS sequence"/>
</dbReference>
<proteinExistence type="predicted"/>
<protein>
    <submittedName>
        <fullName evidence="7">Peroxisomal bifunctional enzyme-like</fullName>
    </submittedName>
</protein>
<dbReference type="SUPFAM" id="SSF51735">
    <property type="entry name" value="NAD(P)-binding Rossmann-fold domains"/>
    <property type="match status" value="1"/>
</dbReference>
<dbReference type="GO" id="GO:0005777">
    <property type="term" value="C:peroxisome"/>
    <property type="evidence" value="ECO:0000318"/>
    <property type="project" value="GO_Central"/>
</dbReference>
<evidence type="ECO:0000256" key="1">
    <source>
        <dbReference type="ARBA" id="ARBA00023002"/>
    </source>
</evidence>
<evidence type="ECO:0000313" key="7">
    <source>
        <dbReference type="Ensembl" id="ENSCINP00000006081.3"/>
    </source>
</evidence>
<organism evidence="7 8">
    <name type="scientific">Ciona intestinalis</name>
    <name type="common">Transparent sea squirt</name>
    <name type="synonym">Ascidia intestinalis</name>
    <dbReference type="NCBI Taxonomy" id="7719"/>
    <lineage>
        <taxon>Eukaryota</taxon>
        <taxon>Metazoa</taxon>
        <taxon>Chordata</taxon>
        <taxon>Tunicata</taxon>
        <taxon>Ascidiacea</taxon>
        <taxon>Phlebobranchia</taxon>
        <taxon>Cionidae</taxon>
        <taxon>Ciona</taxon>
    </lineage>
</organism>
<dbReference type="FunFam" id="3.40.50.720:FF:000796">
    <property type="entry name" value="Enoyl-CoA Hydratase"/>
    <property type="match status" value="1"/>
</dbReference>
<dbReference type="SUPFAM" id="SSF48179">
    <property type="entry name" value="6-phosphogluconate dehydrogenase C-terminal domain-like"/>
    <property type="match status" value="2"/>
</dbReference>
<reference evidence="8" key="1">
    <citation type="journal article" date="2002" name="Science">
        <title>The draft genome of Ciona intestinalis: insights into chordate and vertebrate origins.</title>
        <authorList>
            <person name="Dehal P."/>
            <person name="Satou Y."/>
            <person name="Campbell R.K."/>
            <person name="Chapman J."/>
            <person name="Degnan B."/>
            <person name="De Tomaso A."/>
            <person name="Davidson B."/>
            <person name="Di Gregorio A."/>
            <person name="Gelpke M."/>
            <person name="Goodstein D.M."/>
            <person name="Harafuji N."/>
            <person name="Hastings K.E."/>
            <person name="Ho I."/>
            <person name="Hotta K."/>
            <person name="Huang W."/>
            <person name="Kawashima T."/>
            <person name="Lemaire P."/>
            <person name="Martinez D."/>
            <person name="Meinertzhagen I.A."/>
            <person name="Necula S."/>
            <person name="Nonaka M."/>
            <person name="Putnam N."/>
            <person name="Rash S."/>
            <person name="Saiga H."/>
            <person name="Satake M."/>
            <person name="Terry A."/>
            <person name="Yamada L."/>
            <person name="Wang H.G."/>
            <person name="Awazu S."/>
            <person name="Azumi K."/>
            <person name="Boore J."/>
            <person name="Branno M."/>
            <person name="Chin-Bow S."/>
            <person name="DeSantis R."/>
            <person name="Doyle S."/>
            <person name="Francino P."/>
            <person name="Keys D.N."/>
            <person name="Haga S."/>
            <person name="Hayashi H."/>
            <person name="Hino K."/>
            <person name="Imai K.S."/>
            <person name="Inaba K."/>
            <person name="Kano S."/>
            <person name="Kobayashi K."/>
            <person name="Kobayashi M."/>
            <person name="Lee B.I."/>
            <person name="Makabe K.W."/>
            <person name="Manohar C."/>
            <person name="Matassi G."/>
            <person name="Medina M."/>
            <person name="Mochizuki Y."/>
            <person name="Mount S."/>
            <person name="Morishita T."/>
            <person name="Miura S."/>
            <person name="Nakayama A."/>
            <person name="Nishizaka S."/>
            <person name="Nomoto H."/>
            <person name="Ohta F."/>
            <person name="Oishi K."/>
            <person name="Rigoutsos I."/>
            <person name="Sano M."/>
            <person name="Sasaki A."/>
            <person name="Sasakura Y."/>
            <person name="Shoguchi E."/>
            <person name="Shin-i T."/>
            <person name="Spagnuolo A."/>
            <person name="Stainier D."/>
            <person name="Suzuki M.M."/>
            <person name="Tassy O."/>
            <person name="Takatori N."/>
            <person name="Tokuoka M."/>
            <person name="Yagi K."/>
            <person name="Yoshizaki F."/>
            <person name="Wada S."/>
            <person name="Zhang C."/>
            <person name="Hyatt P.D."/>
            <person name="Larimer F."/>
            <person name="Detter C."/>
            <person name="Doggett N."/>
            <person name="Glavina T."/>
            <person name="Hawkins T."/>
            <person name="Richardson P."/>
            <person name="Lucas S."/>
            <person name="Kohara Y."/>
            <person name="Levine M."/>
            <person name="Satoh N."/>
            <person name="Rokhsar D.S."/>
        </authorList>
    </citation>
    <scope>NUCLEOTIDE SEQUENCE [LARGE SCALE GENOMIC DNA]</scope>
</reference>
<evidence type="ECO:0000256" key="3">
    <source>
        <dbReference type="ARBA" id="ARBA00023239"/>
    </source>
</evidence>
<keyword evidence="2" id="KW-0413">Isomerase</keyword>
<evidence type="ECO:0000313" key="8">
    <source>
        <dbReference type="Proteomes" id="UP000008144"/>
    </source>
</evidence>
<feature type="domain" description="3-hydroxyacyl-CoA dehydrogenase C-terminal" evidence="5">
    <location>
        <begin position="235"/>
        <end position="340"/>
    </location>
</feature>